<evidence type="ECO:0000313" key="3">
    <source>
        <dbReference type="Proteomes" id="UP000239415"/>
    </source>
</evidence>
<keyword evidence="3" id="KW-1185">Reference proteome</keyword>
<feature type="region of interest" description="Disordered" evidence="1">
    <location>
        <begin position="1"/>
        <end position="22"/>
    </location>
</feature>
<dbReference type="Proteomes" id="UP000239415">
    <property type="component" value="Unassembled WGS sequence"/>
</dbReference>
<protein>
    <submittedName>
        <fullName evidence="2">Uncharacterized protein</fullName>
    </submittedName>
</protein>
<dbReference type="EMBL" id="PVMZ01000020">
    <property type="protein sequence ID" value="PRX16254.1"/>
    <property type="molecule type" value="Genomic_DNA"/>
</dbReference>
<evidence type="ECO:0000313" key="2">
    <source>
        <dbReference type="EMBL" id="PRX16254.1"/>
    </source>
</evidence>
<reference evidence="2 3" key="1">
    <citation type="submission" date="2018-03" db="EMBL/GenBank/DDBJ databases">
        <title>Genomic Encyclopedia of Archaeal and Bacterial Type Strains, Phase II (KMG-II): from individual species to whole genera.</title>
        <authorList>
            <person name="Goeker M."/>
        </authorList>
    </citation>
    <scope>NUCLEOTIDE SEQUENCE [LARGE SCALE GENOMIC DNA]</scope>
    <source>
        <strain evidence="2 3">DSM 43146</strain>
    </source>
</reference>
<dbReference type="AlphaFoldDB" id="A0A2T0K0E4"/>
<organism evidence="2 3">
    <name type="scientific">Actinoplanes italicus</name>
    <dbReference type="NCBI Taxonomy" id="113567"/>
    <lineage>
        <taxon>Bacteria</taxon>
        <taxon>Bacillati</taxon>
        <taxon>Actinomycetota</taxon>
        <taxon>Actinomycetes</taxon>
        <taxon>Micromonosporales</taxon>
        <taxon>Micromonosporaceae</taxon>
        <taxon>Actinoplanes</taxon>
    </lineage>
</organism>
<gene>
    <name evidence="2" type="ORF">CLV67_12069</name>
</gene>
<accession>A0A2T0K0E4</accession>
<name>A0A2T0K0E4_9ACTN</name>
<comment type="caution">
    <text evidence="2">The sequence shown here is derived from an EMBL/GenBank/DDBJ whole genome shotgun (WGS) entry which is preliminary data.</text>
</comment>
<proteinExistence type="predicted"/>
<sequence>MAAPDPGMRPGSPSSVPAEPHPVRHFPAECVFREFSHHPNTTTATTTARSTRLVRPYPLRLIPLGLALAGHGAMQNGFLGSLRG</sequence>
<evidence type="ECO:0000256" key="1">
    <source>
        <dbReference type="SAM" id="MobiDB-lite"/>
    </source>
</evidence>